<dbReference type="InterPro" id="IPR002350">
    <property type="entry name" value="Kazal_dom"/>
</dbReference>
<evidence type="ECO:0000256" key="2">
    <source>
        <dbReference type="ARBA" id="ARBA00022729"/>
    </source>
</evidence>
<evidence type="ECO:0000256" key="4">
    <source>
        <dbReference type="ARBA" id="ARBA00023136"/>
    </source>
</evidence>
<dbReference type="EMBL" id="CAXKWB010011131">
    <property type="protein sequence ID" value="CAL4100147.1"/>
    <property type="molecule type" value="Genomic_DNA"/>
</dbReference>
<comment type="caution">
    <text evidence="10">The sequence shown here is derived from an EMBL/GenBank/DDBJ whole genome shotgun (WGS) entry which is preliminary data.</text>
</comment>
<dbReference type="InterPro" id="IPR036058">
    <property type="entry name" value="Kazal_dom_sf"/>
</dbReference>
<reference evidence="10 11" key="1">
    <citation type="submission" date="2024-05" db="EMBL/GenBank/DDBJ databases">
        <authorList>
            <person name="Wallberg A."/>
        </authorList>
    </citation>
    <scope>NUCLEOTIDE SEQUENCE [LARGE SCALE GENOMIC DNA]</scope>
</reference>
<dbReference type="PANTHER" id="PTHR23277">
    <property type="entry name" value="NECTIN-RELATED"/>
    <property type="match status" value="1"/>
</dbReference>
<dbReference type="PROSITE" id="PS51465">
    <property type="entry name" value="KAZAL_2"/>
    <property type="match status" value="1"/>
</dbReference>
<keyword evidence="4" id="KW-0472">Membrane</keyword>
<dbReference type="SMART" id="SM00409">
    <property type="entry name" value="IG"/>
    <property type="match status" value="1"/>
</dbReference>
<dbReference type="GO" id="GO:0007157">
    <property type="term" value="P:heterophilic cell-cell adhesion via plasma membrane cell adhesion molecules"/>
    <property type="evidence" value="ECO:0007669"/>
    <property type="project" value="TreeGrafter"/>
</dbReference>
<evidence type="ECO:0000313" key="11">
    <source>
        <dbReference type="Proteomes" id="UP001497623"/>
    </source>
</evidence>
<gene>
    <name evidence="10" type="ORF">MNOR_LOCUS16727</name>
</gene>
<dbReference type="AlphaFoldDB" id="A0AAV2QTG1"/>
<dbReference type="InterPro" id="IPR016187">
    <property type="entry name" value="CTDL_fold"/>
</dbReference>
<dbReference type="SMART" id="SM00280">
    <property type="entry name" value="KAZAL"/>
    <property type="match status" value="1"/>
</dbReference>
<dbReference type="InterPro" id="IPR013783">
    <property type="entry name" value="Ig-like_fold"/>
</dbReference>
<feature type="domain" description="C-type lectin" evidence="7">
    <location>
        <begin position="168"/>
        <end position="286"/>
    </location>
</feature>
<sequence>GTSMTLSTLHRVFNPEDNGHKLKCVIAHPALDEPDVTSIPITVYFSPVQKQEHTFFQIELNNDYEVILSFSANPQPTALMWSYGSNFQEIDKNIQISFNNGKFSTSLIIRDNDSYQTLLKLAETTNEDIETHFTLHVANEIGAADYSVMLSQALNPIECKRGFFMVDGSTQCFKLYDEEIRSWNEAQRKCLREKLLLAEPTDEAAVNLRKNIFVKHGDGGVWLNAQGNGEQLVWQHYGTEISSMNRLWWPILPGKWYSKSHCLLLLSYRSNWKSHPNNPYITFPCSISHRTVCEDPGNLQFNPKDVFVSPNEKVQLYCGMGGDYSYCIWEKDTNIIKIGDVNKDLYRGISRPEKTSNNQCGIVLDQASIEDQGIWTCKVYRNGKVFMGSKNVILKVNGISAPPCYRECGIVHDWVCGSDGNSYQNPCQLKVYACEHPKDNITIKHDTRCENIPG</sequence>
<dbReference type="GO" id="GO:0016020">
    <property type="term" value="C:membrane"/>
    <property type="evidence" value="ECO:0007669"/>
    <property type="project" value="UniProtKB-SubCell"/>
</dbReference>
<dbReference type="Gene3D" id="3.10.100.10">
    <property type="entry name" value="Mannose-Binding Protein A, subunit A"/>
    <property type="match status" value="1"/>
</dbReference>
<dbReference type="SUPFAM" id="SSF48726">
    <property type="entry name" value="Immunoglobulin"/>
    <property type="match status" value="1"/>
</dbReference>
<dbReference type="PANTHER" id="PTHR23277:SF108">
    <property type="entry name" value="FASCICLIN-3"/>
    <property type="match status" value="1"/>
</dbReference>
<evidence type="ECO:0000313" key="10">
    <source>
        <dbReference type="EMBL" id="CAL4100147.1"/>
    </source>
</evidence>
<feature type="domain" description="Kazal-like" evidence="9">
    <location>
        <begin position="398"/>
        <end position="451"/>
    </location>
</feature>
<keyword evidence="3" id="KW-0677">Repeat</keyword>
<dbReference type="Gene3D" id="3.30.60.30">
    <property type="match status" value="1"/>
</dbReference>
<evidence type="ECO:0000256" key="3">
    <source>
        <dbReference type="ARBA" id="ARBA00022737"/>
    </source>
</evidence>
<organism evidence="10 11">
    <name type="scientific">Meganyctiphanes norvegica</name>
    <name type="common">Northern krill</name>
    <name type="synonym">Thysanopoda norvegica</name>
    <dbReference type="NCBI Taxonomy" id="48144"/>
    <lineage>
        <taxon>Eukaryota</taxon>
        <taxon>Metazoa</taxon>
        <taxon>Ecdysozoa</taxon>
        <taxon>Arthropoda</taxon>
        <taxon>Crustacea</taxon>
        <taxon>Multicrustacea</taxon>
        <taxon>Malacostraca</taxon>
        <taxon>Eumalacostraca</taxon>
        <taxon>Eucarida</taxon>
        <taxon>Euphausiacea</taxon>
        <taxon>Euphausiidae</taxon>
        <taxon>Meganyctiphanes</taxon>
    </lineage>
</organism>
<keyword evidence="5" id="KW-1015">Disulfide bond</keyword>
<evidence type="ECO:0000256" key="5">
    <source>
        <dbReference type="ARBA" id="ARBA00023157"/>
    </source>
</evidence>
<keyword evidence="6" id="KW-0325">Glycoprotein</keyword>
<feature type="domain" description="Ig-like" evidence="8">
    <location>
        <begin position="296"/>
        <end position="393"/>
    </location>
</feature>
<dbReference type="Proteomes" id="UP001497623">
    <property type="component" value="Unassembled WGS sequence"/>
</dbReference>
<dbReference type="InterPro" id="IPR001304">
    <property type="entry name" value="C-type_lectin-like"/>
</dbReference>
<dbReference type="PROSITE" id="PS50835">
    <property type="entry name" value="IG_LIKE"/>
    <property type="match status" value="1"/>
</dbReference>
<dbReference type="SUPFAM" id="SSF100895">
    <property type="entry name" value="Kazal-type serine protease inhibitors"/>
    <property type="match status" value="1"/>
</dbReference>
<dbReference type="CDD" id="cd00037">
    <property type="entry name" value="CLECT"/>
    <property type="match status" value="1"/>
</dbReference>
<evidence type="ECO:0000259" key="8">
    <source>
        <dbReference type="PROSITE" id="PS50835"/>
    </source>
</evidence>
<comment type="subcellular location">
    <subcellularLocation>
        <location evidence="1">Membrane</location>
    </subcellularLocation>
</comment>
<feature type="non-terminal residue" evidence="10">
    <location>
        <position position="454"/>
    </location>
</feature>
<dbReference type="InterPro" id="IPR051427">
    <property type="entry name" value="Nectin/Nectin-like"/>
</dbReference>
<dbReference type="Gene3D" id="2.60.40.10">
    <property type="entry name" value="Immunoglobulins"/>
    <property type="match status" value="1"/>
</dbReference>
<evidence type="ECO:0000259" key="9">
    <source>
        <dbReference type="PROSITE" id="PS51465"/>
    </source>
</evidence>
<dbReference type="InterPro" id="IPR016186">
    <property type="entry name" value="C-type_lectin-like/link_sf"/>
</dbReference>
<accession>A0AAV2QTG1</accession>
<dbReference type="GO" id="GO:0007156">
    <property type="term" value="P:homophilic cell adhesion via plasma membrane adhesion molecules"/>
    <property type="evidence" value="ECO:0007669"/>
    <property type="project" value="TreeGrafter"/>
</dbReference>
<dbReference type="CDD" id="cd00104">
    <property type="entry name" value="KAZAL_FS"/>
    <property type="match status" value="1"/>
</dbReference>
<proteinExistence type="predicted"/>
<feature type="non-terminal residue" evidence="10">
    <location>
        <position position="1"/>
    </location>
</feature>
<protein>
    <submittedName>
        <fullName evidence="10">Uncharacterized protein</fullName>
    </submittedName>
</protein>
<dbReference type="GO" id="GO:0005912">
    <property type="term" value="C:adherens junction"/>
    <property type="evidence" value="ECO:0007669"/>
    <property type="project" value="TreeGrafter"/>
</dbReference>
<dbReference type="InterPro" id="IPR003599">
    <property type="entry name" value="Ig_sub"/>
</dbReference>
<keyword evidence="2" id="KW-0732">Signal</keyword>
<dbReference type="Pfam" id="PF07648">
    <property type="entry name" value="Kazal_2"/>
    <property type="match status" value="1"/>
</dbReference>
<dbReference type="InterPro" id="IPR007110">
    <property type="entry name" value="Ig-like_dom"/>
</dbReference>
<keyword evidence="11" id="KW-1185">Reference proteome</keyword>
<dbReference type="SUPFAM" id="SSF56436">
    <property type="entry name" value="C-type lectin-like"/>
    <property type="match status" value="1"/>
</dbReference>
<name>A0AAV2QTG1_MEGNR</name>
<evidence type="ECO:0000256" key="6">
    <source>
        <dbReference type="ARBA" id="ARBA00023180"/>
    </source>
</evidence>
<dbReference type="PROSITE" id="PS50041">
    <property type="entry name" value="C_TYPE_LECTIN_2"/>
    <property type="match status" value="1"/>
</dbReference>
<evidence type="ECO:0000259" key="7">
    <source>
        <dbReference type="PROSITE" id="PS50041"/>
    </source>
</evidence>
<dbReference type="InterPro" id="IPR036179">
    <property type="entry name" value="Ig-like_dom_sf"/>
</dbReference>
<evidence type="ECO:0000256" key="1">
    <source>
        <dbReference type="ARBA" id="ARBA00004370"/>
    </source>
</evidence>